<dbReference type="SFLD" id="SFLDG01060">
    <property type="entry name" value="BATS_domain_containing"/>
    <property type="match status" value="1"/>
</dbReference>
<dbReference type="SMART" id="SM00729">
    <property type="entry name" value="Elp3"/>
    <property type="match status" value="1"/>
</dbReference>
<keyword evidence="9" id="KW-0456">Lyase</keyword>
<keyword evidence="2" id="KW-0004">4Fe-4S</keyword>
<dbReference type="PANTHER" id="PTHR43583:SF1">
    <property type="entry name" value="2-IMINOACETATE SYNTHASE"/>
    <property type="match status" value="1"/>
</dbReference>
<dbReference type="NCBIfam" id="TIGR02351">
    <property type="entry name" value="thiH"/>
    <property type="match status" value="1"/>
</dbReference>
<dbReference type="AlphaFoldDB" id="Q3B2L1"/>
<gene>
    <name evidence="9" type="ordered locus">Plut_1566</name>
</gene>
<accession>Q3B2L1</accession>
<dbReference type="Gene3D" id="3.20.20.70">
    <property type="entry name" value="Aldolase class I"/>
    <property type="match status" value="1"/>
</dbReference>
<dbReference type="GO" id="GO:0009228">
    <property type="term" value="P:thiamine biosynthetic process"/>
    <property type="evidence" value="ECO:0007669"/>
    <property type="project" value="InterPro"/>
</dbReference>
<dbReference type="Proteomes" id="UP000002709">
    <property type="component" value="Chromosome"/>
</dbReference>
<dbReference type="eggNOG" id="COG0502">
    <property type="taxonomic scope" value="Bacteria"/>
</dbReference>
<dbReference type="KEGG" id="plt:Plut_1566"/>
<dbReference type="PROSITE" id="PS51918">
    <property type="entry name" value="RADICAL_SAM"/>
    <property type="match status" value="1"/>
</dbReference>
<dbReference type="EMBL" id="CP000096">
    <property type="protein sequence ID" value="ABB24420.1"/>
    <property type="molecule type" value="Genomic_DNA"/>
</dbReference>
<dbReference type="SUPFAM" id="SSF102114">
    <property type="entry name" value="Radical SAM enzymes"/>
    <property type="match status" value="1"/>
</dbReference>
<dbReference type="CDD" id="cd01335">
    <property type="entry name" value="Radical_SAM"/>
    <property type="match status" value="1"/>
</dbReference>
<keyword evidence="10" id="KW-1185">Reference proteome</keyword>
<name>Q3B2L1_CHLL3</name>
<keyword evidence="4" id="KW-0479">Metal-binding</keyword>
<dbReference type="STRING" id="319225.Plut_1566"/>
<dbReference type="InterPro" id="IPR006638">
    <property type="entry name" value="Elp3/MiaA/NifB-like_rSAM"/>
</dbReference>
<protein>
    <submittedName>
        <fullName evidence="9">Tyrosine lyase ThiH</fullName>
    </submittedName>
</protein>
<dbReference type="OrthoDB" id="9801120at2"/>
<keyword evidence="3" id="KW-0949">S-adenosyl-L-methionine</keyword>
<sequence length="363" mass="40736">MKEVPAWLVDEGSTAEMRRMLSSDSPVDIETLAARARAITLRRFGRTISLYAPLYLSNHCPSGCAYCGFASDRTTLRRRLEEDEIRREIAAMKKLGIRDILLLTGERTAVAGFDYLRRAVEIAAEEMPRVSVETFPMSVEEYRELARCGCTGVTIYQETYDRGRYEELHRWGPKKDFLHRLETPERALEGGIKTVGIGALLGLSEPVEEALRLYRHARHLAKTWWRAGISASFPRMRPEQGGWQPPFNVSDHQLARMILAFRIGLPDMDLALSTRERASFRDGMAGLGVTRMSIASKTTVGGYDEGETGERGQFDISDERSAGEFCQALRNRGIEPVFKNWDGAYNGPATQIIPTGGLKETIP</sequence>
<evidence type="ECO:0000256" key="1">
    <source>
        <dbReference type="ARBA" id="ARBA00001966"/>
    </source>
</evidence>
<organism evidence="9 10">
    <name type="scientific">Chlorobium luteolum (strain DSM 273 / BCRC 81028 / 2530)</name>
    <name type="common">Pelodictyon luteolum</name>
    <dbReference type="NCBI Taxonomy" id="319225"/>
    <lineage>
        <taxon>Bacteria</taxon>
        <taxon>Pseudomonadati</taxon>
        <taxon>Chlorobiota</taxon>
        <taxon>Chlorobiia</taxon>
        <taxon>Chlorobiales</taxon>
        <taxon>Chlorobiaceae</taxon>
        <taxon>Chlorobium/Pelodictyon group</taxon>
        <taxon>Pelodictyon</taxon>
    </lineage>
</organism>
<comment type="cofactor">
    <cofactor evidence="7">
        <name>[2Fe-2S] cluster</name>
        <dbReference type="ChEBI" id="CHEBI:190135"/>
    </cofactor>
</comment>
<evidence type="ECO:0000256" key="5">
    <source>
        <dbReference type="ARBA" id="ARBA00023004"/>
    </source>
</evidence>
<dbReference type="InterPro" id="IPR058240">
    <property type="entry name" value="rSAM_sf"/>
</dbReference>
<evidence type="ECO:0000259" key="8">
    <source>
        <dbReference type="PROSITE" id="PS51918"/>
    </source>
</evidence>
<dbReference type="Pfam" id="PF04055">
    <property type="entry name" value="Radical_SAM"/>
    <property type="match status" value="1"/>
</dbReference>
<dbReference type="GO" id="GO:0005506">
    <property type="term" value="F:iron ion binding"/>
    <property type="evidence" value="ECO:0007669"/>
    <property type="project" value="InterPro"/>
</dbReference>
<dbReference type="InterPro" id="IPR034428">
    <property type="entry name" value="ThiH/NoCL/HydG-like"/>
</dbReference>
<evidence type="ECO:0000256" key="7">
    <source>
        <dbReference type="ARBA" id="ARBA00034078"/>
    </source>
</evidence>
<dbReference type="SFLD" id="SFLDF00301">
    <property type="entry name" value="2-iminoacetate_synthase_(ThiH)"/>
    <property type="match status" value="1"/>
</dbReference>
<dbReference type="HOGENOM" id="CLU_046249_1_0_10"/>
<feature type="domain" description="Radical SAM core" evidence="8">
    <location>
        <begin position="46"/>
        <end position="281"/>
    </location>
</feature>
<evidence type="ECO:0000256" key="2">
    <source>
        <dbReference type="ARBA" id="ARBA00022485"/>
    </source>
</evidence>
<evidence type="ECO:0000313" key="9">
    <source>
        <dbReference type="EMBL" id="ABB24420.1"/>
    </source>
</evidence>
<dbReference type="SFLD" id="SFLDG01081">
    <property type="entry name" value="cleavage_of_the_Ca-Cb_bond_in"/>
    <property type="match status" value="1"/>
</dbReference>
<evidence type="ECO:0000313" key="10">
    <source>
        <dbReference type="Proteomes" id="UP000002709"/>
    </source>
</evidence>
<dbReference type="SFLD" id="SFLDS00029">
    <property type="entry name" value="Radical_SAM"/>
    <property type="match status" value="1"/>
</dbReference>
<keyword evidence="6" id="KW-0411">Iron-sulfur</keyword>
<proteinExistence type="predicted"/>
<keyword evidence="5" id="KW-0408">Iron</keyword>
<dbReference type="PANTHER" id="PTHR43583">
    <property type="entry name" value="2-IMINOACETATE SYNTHASE"/>
    <property type="match status" value="1"/>
</dbReference>
<dbReference type="SMART" id="SM00876">
    <property type="entry name" value="BATS"/>
    <property type="match status" value="1"/>
</dbReference>
<dbReference type="InterPro" id="IPR007197">
    <property type="entry name" value="rSAM"/>
</dbReference>
<dbReference type="InterPro" id="IPR010722">
    <property type="entry name" value="BATS_dom"/>
</dbReference>
<evidence type="ECO:0000256" key="4">
    <source>
        <dbReference type="ARBA" id="ARBA00022723"/>
    </source>
</evidence>
<comment type="cofactor">
    <cofactor evidence="1">
        <name>[4Fe-4S] cluster</name>
        <dbReference type="ChEBI" id="CHEBI:49883"/>
    </cofactor>
</comment>
<evidence type="ECO:0000256" key="6">
    <source>
        <dbReference type="ARBA" id="ARBA00023014"/>
    </source>
</evidence>
<reference evidence="10" key="1">
    <citation type="submission" date="2005-08" db="EMBL/GenBank/DDBJ databases">
        <title>Complete sequence of Pelodictyon luteolum DSM 273.</title>
        <authorList>
            <consortium name="US DOE Joint Genome Institute"/>
            <person name="Copeland A."/>
            <person name="Lucas S."/>
            <person name="Lapidus A."/>
            <person name="Barry K."/>
            <person name="Detter J.C."/>
            <person name="Glavina T."/>
            <person name="Hammon N."/>
            <person name="Israni S."/>
            <person name="Pitluck S."/>
            <person name="Bryant D."/>
            <person name="Schmutz J."/>
            <person name="Larimer F."/>
            <person name="Land M."/>
            <person name="Kyrpides N."/>
            <person name="Ivanova N."/>
            <person name="Richardson P."/>
        </authorList>
    </citation>
    <scope>NUCLEOTIDE SEQUENCE [LARGE SCALE GENOMIC DNA]</scope>
    <source>
        <strain evidence="10">DSM 273 / BCRC 81028 / 2530</strain>
    </source>
</reference>
<dbReference type="RefSeq" id="WP_011358292.1">
    <property type="nucleotide sequence ID" value="NC_007512.1"/>
</dbReference>
<dbReference type="InterPro" id="IPR012726">
    <property type="entry name" value="ThiH"/>
</dbReference>
<dbReference type="InterPro" id="IPR013785">
    <property type="entry name" value="Aldolase_TIM"/>
</dbReference>
<evidence type="ECO:0000256" key="3">
    <source>
        <dbReference type="ARBA" id="ARBA00022691"/>
    </source>
</evidence>
<dbReference type="GO" id="GO:0051539">
    <property type="term" value="F:4 iron, 4 sulfur cluster binding"/>
    <property type="evidence" value="ECO:0007669"/>
    <property type="project" value="UniProtKB-KW"/>
</dbReference>
<dbReference type="GO" id="GO:0016829">
    <property type="term" value="F:lyase activity"/>
    <property type="evidence" value="ECO:0007669"/>
    <property type="project" value="UniProtKB-KW"/>
</dbReference>
<dbReference type="Pfam" id="PF06968">
    <property type="entry name" value="BATS"/>
    <property type="match status" value="1"/>
</dbReference>